<dbReference type="HOGENOM" id="CLU_028871_2_1_5"/>
<proteinExistence type="predicted"/>
<dbReference type="Proteomes" id="UP000031521">
    <property type="component" value="Chromosome"/>
</dbReference>
<organism evidence="1 2">
    <name type="scientific">Celeribacter indicus</name>
    <dbReference type="NCBI Taxonomy" id="1208324"/>
    <lineage>
        <taxon>Bacteria</taxon>
        <taxon>Pseudomonadati</taxon>
        <taxon>Pseudomonadota</taxon>
        <taxon>Alphaproteobacteria</taxon>
        <taxon>Rhodobacterales</taxon>
        <taxon>Roseobacteraceae</taxon>
        <taxon>Celeribacter</taxon>
    </lineage>
</organism>
<dbReference type="KEGG" id="cid:P73_4117"/>
<dbReference type="PANTHER" id="PTHR30024">
    <property type="entry name" value="ALIPHATIC SULFONATES-BINDING PROTEIN-RELATED"/>
    <property type="match status" value="1"/>
</dbReference>
<gene>
    <name evidence="1" type="ORF">P73_4117</name>
</gene>
<dbReference type="EMBL" id="CP004393">
    <property type="protein sequence ID" value="AJE48832.1"/>
    <property type="molecule type" value="Genomic_DNA"/>
</dbReference>
<dbReference type="CDD" id="cd13558">
    <property type="entry name" value="PBP2_SsuA_like_2"/>
    <property type="match status" value="1"/>
</dbReference>
<reference evidence="1 2" key="1">
    <citation type="journal article" date="2014" name="Int. J. Syst. Evol. Microbiol.">
        <title>Celeribacter indicus sp. nov., a polycyclic aromatic hydrocarbon-degrading bacterium from deep-sea sediment and reclassification of Huaishuia halophila as Celeribacter halophilus comb. nov.</title>
        <authorList>
            <person name="Lai Q."/>
            <person name="Cao J."/>
            <person name="Yuan J."/>
            <person name="Li F."/>
            <person name="Shao Z."/>
        </authorList>
    </citation>
    <scope>NUCLEOTIDE SEQUENCE [LARGE SCALE GENOMIC DNA]</scope>
    <source>
        <strain evidence="1">P73</strain>
    </source>
</reference>
<name>A0A0B5E932_9RHOB</name>
<dbReference type="Gene3D" id="3.40.190.10">
    <property type="entry name" value="Periplasmic binding protein-like II"/>
    <property type="match status" value="2"/>
</dbReference>
<keyword evidence="2" id="KW-1185">Reference proteome</keyword>
<dbReference type="RefSeq" id="WP_245629204.1">
    <property type="nucleotide sequence ID" value="NZ_CP004393.1"/>
</dbReference>
<sequence>MSLSSSLALALAAGRAGARTFSPETKLIVADQSELIRNLLAATGEDAALPFELELPNFAGGPAILEAIRAGALDAAYVGDTPPIQARASGTLLPIIATFTRQVAQYRLVSRPGLVVERLSDLKGLKLSYVEGSGRQVFLIEALNRGGIALDEVDLVPLRVADLPDAIRSSAVDVAVLTEPHVTRLRNQIGATPVQDPVERKLLPSTSYIYARPEVLEDPEKAAALEMFLPAFIRAGSWSNSHSAEWGDFYYTGFQRIAPEDTQAILDSLSPLVFQTSSEAIAHHQKLIDTLYQAGTLPEHFDAAGSFSDRFDPLIAETR</sequence>
<evidence type="ECO:0000313" key="2">
    <source>
        <dbReference type="Proteomes" id="UP000031521"/>
    </source>
</evidence>
<evidence type="ECO:0000313" key="1">
    <source>
        <dbReference type="EMBL" id="AJE48832.1"/>
    </source>
</evidence>
<accession>A0A0B5E932</accession>
<dbReference type="SUPFAM" id="SSF53850">
    <property type="entry name" value="Periplasmic binding protein-like II"/>
    <property type="match status" value="1"/>
</dbReference>
<dbReference type="AlphaFoldDB" id="A0A0B5E932"/>
<dbReference type="Pfam" id="PF13379">
    <property type="entry name" value="NMT1_2"/>
    <property type="match status" value="1"/>
</dbReference>
<protein>
    <submittedName>
        <fullName evidence="1">NMT1/THI5 like domain-containing protein</fullName>
    </submittedName>
</protein>
<dbReference type="STRING" id="1208324.P73_4117"/>